<organism evidence="2 3">
    <name type="scientific">Actinocatenispora thailandica</name>
    <dbReference type="NCBI Taxonomy" id="227318"/>
    <lineage>
        <taxon>Bacteria</taxon>
        <taxon>Bacillati</taxon>
        <taxon>Actinomycetota</taxon>
        <taxon>Actinomycetes</taxon>
        <taxon>Micromonosporales</taxon>
        <taxon>Micromonosporaceae</taxon>
        <taxon>Actinocatenispora</taxon>
    </lineage>
</organism>
<keyword evidence="3" id="KW-1185">Reference proteome</keyword>
<dbReference type="EMBL" id="AP023355">
    <property type="protein sequence ID" value="BCJ36382.1"/>
    <property type="molecule type" value="Genomic_DNA"/>
</dbReference>
<evidence type="ECO:0000256" key="1">
    <source>
        <dbReference type="SAM" id="MobiDB-lite"/>
    </source>
</evidence>
<reference evidence="2 3" key="1">
    <citation type="submission" date="2020-08" db="EMBL/GenBank/DDBJ databases">
        <title>Whole genome shotgun sequence of Actinocatenispora thailandica NBRC 105041.</title>
        <authorList>
            <person name="Komaki H."/>
            <person name="Tamura T."/>
        </authorList>
    </citation>
    <scope>NUCLEOTIDE SEQUENCE [LARGE SCALE GENOMIC DNA]</scope>
    <source>
        <strain evidence="2 3">NBRC 105041</strain>
    </source>
</reference>
<protein>
    <submittedName>
        <fullName evidence="2">Uncharacterized protein</fullName>
    </submittedName>
</protein>
<dbReference type="NCBIfam" id="TIGR01643">
    <property type="entry name" value="YD_repeat_2x"/>
    <property type="match status" value="2"/>
</dbReference>
<sequence length="1617" mass="171487">MTFRLPKNGSRIVWQRLSRPVSARLAAARAGIGSRPMVWLAVVVMTAATLVAPAADHALTAPSAPQAHDVPSVHTKPVTFHPVKQKHLPAWHATTTKWPSGTAVVPVSLHAGAAARRAGHLPVWVGPPASRRAKTASHQQAPSKVRVHVAPRHTATAAGVTGALATVSRDDGKSSAGQVQVSIGYAGFQDAYGADWASRLRLVALPGCAATTPNTASCQHQTPVPFTVDTKTKRLTATVTLSTGGDSSHTGPAGSSSVEGVAAAPMAVVAATSTTSGGGGDYSATSLKPSGSWQAGGSTDAFSWSYPIDVPDVPGGLSPSVSLTYDSQSQDGLTSSTNNQASWIGDGWTYSPGFVERSYASCHDNPAGATKTFDKCWPDDKRITLSLNGSSTQLVRDDATGDWHAASDGNEKIEHLTGATNGAHGGEYWRITTDDGTQYYFGKNQLPGYASGDTATDSVFTEPVYATKSGQPCYNATFSSSWCQQAYRWNLDYVVDTHHDTIAYFYNTHTNYYARDLGSTANTSYIRSGQLTKIWYGQRDGAVYSTSPAAEVLFSTNGRCNTSADGCDPSTLTSSTASDWPDVPYDLHCTNGSSCSSQAPSFWSERMLTGITTKVLVGSTETTVDSWSLKHSFPTTGDKTTPSVWLDSITHTGHDTSAGGSSSSISLPTVTFAGTALSNRVDVTDGYPPITRHRMASIVTETGEKISVNYSTALTPADEPSDPAHNTTLAYPDYWTRPGQTSPTIDWFNKYIVTHVTEHDPYGGSANDDIVTTYTPVGGGAWHYNDNPITPSSRRTWDQWRGYGGMTVSTGTAPDPITKTTTTYLRGMDGDTLPNSGTRSVTVTDSRGDTYTDHNQYAGSSLETRVFNGSDLVTDTITNPWTSAATATHVLSGLPDLHAYHVGSAGKRVYTPLASGSTRETKTVDGHDSYGRITTVDDHGDTSTTADDLCTTTSYADNTTAWILDAAKEVSTVSVACGTTPTLPDDAVSDVRSFYDGATTYGTAPTIGDVTQTQQVTGYADTAPTWTTIASTTVDEYGRALTASDADNRTTKSTYTPATGAAPTSTTVTDPKGFATTTSYDPLRGLPLSRTDPAGYLTKKQYDALGRLTGVWLPGRTTTPNTKYSYTVTNTGPSAVDTYTINQDGTYRRSETLYDSLLRARETQTQTPDNGADITDTIYNTDGWVSETAGPYYSPDAVSPTMVQAQPGDIASETGYTYDGAGRTTAAIAYSHATETWRTTYTYGGNFITTVPPPGATATTTVTDARGNTTNLIEYHAGAAADYLNDTPADYDDTRYTYTPAGQLASLTNPAGNSWTWKYNLLGQQTDATDPDTGHSVRAYDTAGQLLSTTDARGKQTTFTYDLDGRKTGEYDTTSTQTLSTSNQLAGWTYDTVKKGLPTSVTSYSGGDTLTSTVRTYNQFGKIGAQTISVTGEGTSLIPSGGLTFSYGYSTTGLPTGHYDPAGGGLPAENITIGYDNLDQPDALTGTIGNIATHYVMAVGYNELGQPLQYTMDGGTNSTVWATLAYDNQTHALTGVRTTDSTFSGDVDNLTYTYGNSTVSKGAGLVTKIVDKQDAATSVDTQCFTYDYAQRLSAAWTATDDCAAAPSASDWDCPEFV</sequence>
<dbReference type="Pfam" id="PF05593">
    <property type="entry name" value="RHS_repeat"/>
    <property type="match status" value="2"/>
</dbReference>
<evidence type="ECO:0000313" key="3">
    <source>
        <dbReference type="Proteomes" id="UP000611640"/>
    </source>
</evidence>
<feature type="compositionally biased region" description="Low complexity" evidence="1">
    <location>
        <begin position="1053"/>
        <end position="1069"/>
    </location>
</feature>
<dbReference type="Proteomes" id="UP000611640">
    <property type="component" value="Chromosome"/>
</dbReference>
<feature type="region of interest" description="Disordered" evidence="1">
    <location>
        <begin position="1049"/>
        <end position="1073"/>
    </location>
</feature>
<dbReference type="KEGG" id="atl:Athai_38850"/>
<accession>A0A7R7HXP1</accession>
<proteinExistence type="predicted"/>
<dbReference type="Gene3D" id="2.180.10.10">
    <property type="entry name" value="RHS repeat-associated core"/>
    <property type="match status" value="2"/>
</dbReference>
<name>A0A7R7HXP1_9ACTN</name>
<dbReference type="InterPro" id="IPR006530">
    <property type="entry name" value="YD"/>
</dbReference>
<gene>
    <name evidence="2" type="ORF">Athai_38850</name>
</gene>
<evidence type="ECO:0000313" key="2">
    <source>
        <dbReference type="EMBL" id="BCJ36382.1"/>
    </source>
</evidence>
<dbReference type="InterPro" id="IPR031325">
    <property type="entry name" value="RHS_repeat"/>
</dbReference>